<dbReference type="RefSeq" id="WP_076614850.1">
    <property type="nucleotide sequence ID" value="NZ_CP019323.1"/>
</dbReference>
<dbReference type="Pfam" id="PF04069">
    <property type="entry name" value="OpuAC"/>
    <property type="match status" value="1"/>
</dbReference>
<comment type="similarity">
    <text evidence="2">Belongs to the bacterial solute-binding protein SsuA/TauA family.</text>
</comment>
<evidence type="ECO:0000256" key="1">
    <source>
        <dbReference type="ARBA" id="ARBA00004418"/>
    </source>
</evidence>
<organism evidence="5 6">
    <name type="scientific">Companilactobacillus allii</name>
    <dbReference type="NCBI Taxonomy" id="1847728"/>
    <lineage>
        <taxon>Bacteria</taxon>
        <taxon>Bacillati</taxon>
        <taxon>Bacillota</taxon>
        <taxon>Bacilli</taxon>
        <taxon>Lactobacillales</taxon>
        <taxon>Lactobacillaceae</taxon>
        <taxon>Companilactobacillus</taxon>
    </lineage>
</organism>
<dbReference type="PANTHER" id="PTHR30024">
    <property type="entry name" value="ALIPHATIC SULFONATES-BINDING PROTEIN-RELATED"/>
    <property type="match status" value="1"/>
</dbReference>
<dbReference type="SMART" id="SM00062">
    <property type="entry name" value="PBPb"/>
    <property type="match status" value="1"/>
</dbReference>
<dbReference type="AlphaFoldDB" id="A0A1P8Q317"/>
<dbReference type="GO" id="GO:0042597">
    <property type="term" value="C:periplasmic space"/>
    <property type="evidence" value="ECO:0007669"/>
    <property type="project" value="UniProtKB-SubCell"/>
</dbReference>
<dbReference type="KEGG" id="lalw:BTM29_06385"/>
<evidence type="ECO:0000256" key="2">
    <source>
        <dbReference type="ARBA" id="ARBA00010742"/>
    </source>
</evidence>
<dbReference type="OrthoDB" id="9815602at2"/>
<accession>A0A1P8Q317</accession>
<dbReference type="PROSITE" id="PS51257">
    <property type="entry name" value="PROKAR_LIPOPROTEIN"/>
    <property type="match status" value="1"/>
</dbReference>
<dbReference type="GO" id="GO:0043190">
    <property type="term" value="C:ATP-binding cassette (ABC) transporter complex"/>
    <property type="evidence" value="ECO:0007669"/>
    <property type="project" value="InterPro"/>
</dbReference>
<protein>
    <recommendedName>
        <fullName evidence="4">Solute-binding protein family 3/N-terminal domain-containing protein</fullName>
    </recommendedName>
</protein>
<dbReference type="Gene3D" id="3.40.190.10">
    <property type="entry name" value="Periplasmic binding protein-like II"/>
    <property type="match status" value="2"/>
</dbReference>
<dbReference type="Proteomes" id="UP000187499">
    <property type="component" value="Chromosome"/>
</dbReference>
<dbReference type="InterPro" id="IPR001638">
    <property type="entry name" value="Solute-binding_3/MltF_N"/>
</dbReference>
<feature type="domain" description="Solute-binding protein family 3/N-terminal" evidence="4">
    <location>
        <begin position="33"/>
        <end position="252"/>
    </location>
</feature>
<dbReference type="SUPFAM" id="SSF53850">
    <property type="entry name" value="Periplasmic binding protein-like II"/>
    <property type="match status" value="1"/>
</dbReference>
<evidence type="ECO:0000313" key="6">
    <source>
        <dbReference type="Proteomes" id="UP000187499"/>
    </source>
</evidence>
<evidence type="ECO:0000256" key="3">
    <source>
        <dbReference type="ARBA" id="ARBA00022729"/>
    </source>
</evidence>
<dbReference type="InterPro" id="IPR007210">
    <property type="entry name" value="ABC_Gly_betaine_transp_sub-bd"/>
</dbReference>
<gene>
    <name evidence="5" type="ORF">BTM29_06385</name>
</gene>
<evidence type="ECO:0000313" key="5">
    <source>
        <dbReference type="EMBL" id="APX72207.1"/>
    </source>
</evidence>
<dbReference type="STRING" id="1847728.BTM29_06385"/>
<keyword evidence="6" id="KW-1185">Reference proteome</keyword>
<proteinExistence type="inferred from homology"/>
<name>A0A1P8Q317_9LACO</name>
<evidence type="ECO:0000259" key="4">
    <source>
        <dbReference type="SMART" id="SM00062"/>
    </source>
</evidence>
<keyword evidence="3" id="KW-0732">Signal</keyword>
<dbReference type="GO" id="GO:0022857">
    <property type="term" value="F:transmembrane transporter activity"/>
    <property type="evidence" value="ECO:0007669"/>
    <property type="project" value="InterPro"/>
</dbReference>
<dbReference type="GO" id="GO:0042918">
    <property type="term" value="P:alkanesulfonate transmembrane transport"/>
    <property type="evidence" value="ECO:0007669"/>
    <property type="project" value="TreeGrafter"/>
</dbReference>
<sequence>MRKTVKLLILLGSFLLILVGCSKKDDGQKNLSEIRIGILQTPNDVAAARQLGYLDNYFKKKNIKIKYIIFDSGVDANKALISGDVDFATMGDTNGVVAMSSKIDAKLIWVNDVIGNNEGLVVKNGSNIKSIQDLAGKKIATPFASTSHYSLMMTLKKYNLLNRVSLLDMDTQDIVAAWNRGDITAAYTWQPTLTPMLKNGHFLINSEDLRNQKVITANITLVRGGFERNHPKLVADLVKQLNKAHEQIQKNPKVIITAASKQNDLSYGEAKSQIGTSEWLTAKQMTEQKFLTEEFQNQLYKTGNFMAKQQTIDHAPTKAEINKFVVTKYVDELGEK</sequence>
<reference evidence="6" key="1">
    <citation type="submission" date="2016-12" db="EMBL/GenBank/DDBJ databases">
        <authorList>
            <person name="Jung M.Y."/>
            <person name="Lee S.H."/>
        </authorList>
    </citation>
    <scope>NUCLEOTIDE SEQUENCE [LARGE SCALE GENOMIC DNA]</scope>
    <source>
        <strain evidence="6">WiKim39</strain>
    </source>
</reference>
<comment type="subcellular location">
    <subcellularLocation>
        <location evidence="1">Periplasm</location>
    </subcellularLocation>
</comment>
<dbReference type="EMBL" id="CP019323">
    <property type="protein sequence ID" value="APX72207.1"/>
    <property type="molecule type" value="Genomic_DNA"/>
</dbReference>
<dbReference type="PANTHER" id="PTHR30024:SF47">
    <property type="entry name" value="TAURINE-BINDING PERIPLASMIC PROTEIN"/>
    <property type="match status" value="1"/>
</dbReference>